<protein>
    <submittedName>
        <fullName evidence="2">Uncharacterized protein</fullName>
    </submittedName>
</protein>
<dbReference type="Proteomes" id="UP000243542">
    <property type="component" value="Unassembled WGS sequence"/>
</dbReference>
<dbReference type="RefSeq" id="WP_141544442.1">
    <property type="nucleotide sequence ID" value="NZ_JBIAKZ010000017.1"/>
</dbReference>
<gene>
    <name evidence="2" type="ORF">ATK36_3046</name>
</gene>
<feature type="compositionally biased region" description="Low complexity" evidence="1">
    <location>
        <begin position="44"/>
        <end position="86"/>
    </location>
</feature>
<organism evidence="2 3">
    <name type="scientific">Amycolatopsis sulphurea</name>
    <dbReference type="NCBI Taxonomy" id="76022"/>
    <lineage>
        <taxon>Bacteria</taxon>
        <taxon>Bacillati</taxon>
        <taxon>Actinomycetota</taxon>
        <taxon>Actinomycetes</taxon>
        <taxon>Pseudonocardiales</taxon>
        <taxon>Pseudonocardiaceae</taxon>
        <taxon>Amycolatopsis</taxon>
    </lineage>
</organism>
<evidence type="ECO:0000313" key="2">
    <source>
        <dbReference type="EMBL" id="PFG47978.1"/>
    </source>
</evidence>
<evidence type="ECO:0000256" key="1">
    <source>
        <dbReference type="SAM" id="MobiDB-lite"/>
    </source>
</evidence>
<name>A0A2A9F9Y1_9PSEU</name>
<reference evidence="2 3" key="1">
    <citation type="submission" date="2017-10" db="EMBL/GenBank/DDBJ databases">
        <title>Sequencing the genomes of 1000 actinobacteria strains.</title>
        <authorList>
            <person name="Klenk H.-P."/>
        </authorList>
    </citation>
    <scope>NUCLEOTIDE SEQUENCE [LARGE SCALE GENOMIC DNA]</scope>
    <source>
        <strain evidence="2 3">DSM 46092</strain>
    </source>
</reference>
<evidence type="ECO:0000313" key="3">
    <source>
        <dbReference type="Proteomes" id="UP000243542"/>
    </source>
</evidence>
<dbReference type="EMBL" id="PDJK01000002">
    <property type="protein sequence ID" value="PFG47978.1"/>
    <property type="molecule type" value="Genomic_DNA"/>
</dbReference>
<comment type="caution">
    <text evidence="2">The sequence shown here is derived from an EMBL/GenBank/DDBJ whole genome shotgun (WGS) entry which is preliminary data.</text>
</comment>
<keyword evidence="3" id="KW-1185">Reference proteome</keyword>
<accession>A0A2A9F9Y1</accession>
<proteinExistence type="predicted"/>
<feature type="region of interest" description="Disordered" evidence="1">
    <location>
        <begin position="39"/>
        <end position="107"/>
    </location>
</feature>
<sequence>MSNTAPTWGFVMITGLAGLAAGLLLAAVLVAGNGPRVTSVPFLPSTTSPPAKPVTVTTTAQAPPPITVTSQPPAETRTTTVTVPDTTTPPPASPTSLCPTGFRQDAR</sequence>
<dbReference type="AlphaFoldDB" id="A0A2A9F9Y1"/>